<dbReference type="FunFam" id="3.30.230.40:FF:000001">
    <property type="entry name" value="Imidazoleglycerol-phosphate dehydratase HisB"/>
    <property type="match status" value="1"/>
</dbReference>
<evidence type="ECO:0000256" key="6">
    <source>
        <dbReference type="HAMAP-Rule" id="MF_00076"/>
    </source>
</evidence>
<dbReference type="CDD" id="cd07914">
    <property type="entry name" value="IGPD"/>
    <property type="match status" value="1"/>
</dbReference>
<evidence type="ECO:0000313" key="8">
    <source>
        <dbReference type="Proteomes" id="UP001529235"/>
    </source>
</evidence>
<keyword evidence="4 6" id="KW-0368">Histidine biosynthesis</keyword>
<comment type="pathway">
    <text evidence="1 6">Amino-acid biosynthesis; L-histidine biosynthesis; L-histidine from 5-phospho-alpha-D-ribose 1-diphosphate: step 6/9.</text>
</comment>
<evidence type="ECO:0000256" key="5">
    <source>
        <dbReference type="ARBA" id="ARBA00023239"/>
    </source>
</evidence>
<dbReference type="InterPro" id="IPR038494">
    <property type="entry name" value="IGPD_sf"/>
</dbReference>
<evidence type="ECO:0000256" key="3">
    <source>
        <dbReference type="ARBA" id="ARBA00022605"/>
    </source>
</evidence>
<keyword evidence="3 6" id="KW-0028">Amino-acid biosynthesis</keyword>
<dbReference type="HAMAP" id="MF_00076">
    <property type="entry name" value="HisB"/>
    <property type="match status" value="1"/>
</dbReference>
<dbReference type="FunFam" id="3.30.230.40:FF:000003">
    <property type="entry name" value="Imidazoleglycerol-phosphate dehydratase HisB"/>
    <property type="match status" value="1"/>
</dbReference>
<dbReference type="InterPro" id="IPR000807">
    <property type="entry name" value="ImidazoleglycerolP_deHydtase"/>
</dbReference>
<dbReference type="Proteomes" id="UP001529235">
    <property type="component" value="Unassembled WGS sequence"/>
</dbReference>
<keyword evidence="8" id="KW-1185">Reference proteome</keyword>
<dbReference type="InterPro" id="IPR020568">
    <property type="entry name" value="Ribosomal_Su5_D2-typ_SF"/>
</dbReference>
<dbReference type="PANTHER" id="PTHR23133:SF2">
    <property type="entry name" value="IMIDAZOLEGLYCEROL-PHOSPHATE DEHYDRATASE"/>
    <property type="match status" value="1"/>
</dbReference>
<name>A0ABD4Z4Y1_9CREN</name>
<evidence type="ECO:0000256" key="4">
    <source>
        <dbReference type="ARBA" id="ARBA00023102"/>
    </source>
</evidence>
<dbReference type="GO" id="GO:0005737">
    <property type="term" value="C:cytoplasm"/>
    <property type="evidence" value="ECO:0007669"/>
    <property type="project" value="UniProtKB-SubCell"/>
</dbReference>
<dbReference type="InterPro" id="IPR020565">
    <property type="entry name" value="ImidazoleglycerP_deHydtase_CS"/>
</dbReference>
<comment type="similarity">
    <text evidence="6">Belongs to the imidazoleglycerol-phosphate dehydratase family.</text>
</comment>
<dbReference type="GO" id="GO:0004424">
    <property type="term" value="F:imidazoleglycerol-phosphate dehydratase activity"/>
    <property type="evidence" value="ECO:0007669"/>
    <property type="project" value="UniProtKB-UniRule"/>
</dbReference>
<comment type="subcellular location">
    <subcellularLocation>
        <location evidence="6">Cytoplasm</location>
    </subcellularLocation>
</comment>
<keyword evidence="5 6" id="KW-0456">Lyase</keyword>
<sequence>MSRVCKDVRETKETKVLVEFNLDEPGDVEVSTPIPFFNHMLETMFVYMNSRASILTEEKKRVDDHHIVEDTAITIGNALDKCLGDRVGVKRFSHQIIPMDDALILIAVDISGRGGSFIELNFTREAIGGLSLENVSHFIDSLAKRSGITIHVIKLKGLNDHHVVEAIFKGLGIALYDATRVVGGSIKSLKGVLK</sequence>
<accession>A0ABD4Z4Y1</accession>
<dbReference type="PROSITE" id="PS00955">
    <property type="entry name" value="IGP_DEHYDRATASE_2"/>
    <property type="match status" value="1"/>
</dbReference>
<dbReference type="NCBIfam" id="NF010121">
    <property type="entry name" value="PRK13598.1"/>
    <property type="match status" value="1"/>
</dbReference>
<reference evidence="7 8" key="1">
    <citation type="submission" date="2023-05" db="EMBL/GenBank/DDBJ databases">
        <title>A new hyperthermophilic archaea 'Ignisphaera cupida' sp. nov. and description of the family 'Ignisphaeraceae' fam. nov.</title>
        <authorList>
            <person name="Podosokorskaya O.A."/>
            <person name="Elcheninov A.G."/>
            <person name="Klukina A."/>
            <person name="Merkel A.Y."/>
        </authorList>
    </citation>
    <scope>NUCLEOTIDE SEQUENCE [LARGE SCALE GENOMIC DNA]</scope>
    <source>
        <strain evidence="7 8">4213-co</strain>
    </source>
</reference>
<dbReference type="PROSITE" id="PS00954">
    <property type="entry name" value="IGP_DEHYDRATASE_1"/>
    <property type="match status" value="1"/>
</dbReference>
<proteinExistence type="inferred from homology"/>
<dbReference type="AlphaFoldDB" id="A0ABD4Z4Y1"/>
<dbReference type="Pfam" id="PF00475">
    <property type="entry name" value="IGPD"/>
    <property type="match status" value="1"/>
</dbReference>
<comment type="caution">
    <text evidence="7">The sequence shown here is derived from an EMBL/GenBank/DDBJ whole genome shotgun (WGS) entry which is preliminary data.</text>
</comment>
<evidence type="ECO:0000256" key="1">
    <source>
        <dbReference type="ARBA" id="ARBA00005047"/>
    </source>
</evidence>
<dbReference type="SUPFAM" id="SSF54211">
    <property type="entry name" value="Ribosomal protein S5 domain 2-like"/>
    <property type="match status" value="2"/>
</dbReference>
<dbReference type="RefSeq" id="WP_285273341.1">
    <property type="nucleotide sequence ID" value="NZ_JASNVW010000001.1"/>
</dbReference>
<dbReference type="EC" id="4.2.1.19" evidence="6"/>
<evidence type="ECO:0000256" key="2">
    <source>
        <dbReference type="ARBA" id="ARBA00016664"/>
    </source>
</evidence>
<dbReference type="PANTHER" id="PTHR23133">
    <property type="entry name" value="IMIDAZOLEGLYCEROL-PHOSPHATE DEHYDRATASE HIS7"/>
    <property type="match status" value="1"/>
</dbReference>
<comment type="catalytic activity">
    <reaction evidence="6">
        <text>D-erythro-1-(imidazol-4-yl)glycerol 3-phosphate = 3-(imidazol-4-yl)-2-oxopropyl phosphate + H2O</text>
        <dbReference type="Rhea" id="RHEA:11040"/>
        <dbReference type="ChEBI" id="CHEBI:15377"/>
        <dbReference type="ChEBI" id="CHEBI:57766"/>
        <dbReference type="ChEBI" id="CHEBI:58278"/>
        <dbReference type="EC" id="4.2.1.19"/>
    </reaction>
</comment>
<dbReference type="EMBL" id="JASNVW010000001">
    <property type="protein sequence ID" value="MDK6028376.1"/>
    <property type="molecule type" value="Genomic_DNA"/>
</dbReference>
<organism evidence="7 8">
    <name type="scientific">Ignisphaera cupida</name>
    <dbReference type="NCBI Taxonomy" id="3050454"/>
    <lineage>
        <taxon>Archaea</taxon>
        <taxon>Thermoproteota</taxon>
        <taxon>Thermoprotei</taxon>
        <taxon>Desulfurococcales</taxon>
        <taxon>Desulfurococcaceae</taxon>
        <taxon>Ignisphaera</taxon>
    </lineage>
</organism>
<protein>
    <recommendedName>
        <fullName evidence="2 6">Imidazoleglycerol-phosphate dehydratase</fullName>
        <shortName evidence="6">IGPD</shortName>
        <ecNumber evidence="6">4.2.1.19</ecNumber>
    </recommendedName>
</protein>
<dbReference type="GO" id="GO:0000105">
    <property type="term" value="P:L-histidine biosynthetic process"/>
    <property type="evidence" value="ECO:0007669"/>
    <property type="project" value="UniProtKB-UniRule"/>
</dbReference>
<gene>
    <name evidence="7" type="primary">hisBd</name>
    <name evidence="6" type="synonym">hisB</name>
    <name evidence="7" type="ORF">QPL79_03240</name>
</gene>
<evidence type="ECO:0000313" key="7">
    <source>
        <dbReference type="EMBL" id="MDK6028376.1"/>
    </source>
</evidence>
<keyword evidence="6" id="KW-0963">Cytoplasm</keyword>
<dbReference type="Gene3D" id="3.30.230.40">
    <property type="entry name" value="Imidazole glycerol phosphate dehydratase, domain 1"/>
    <property type="match status" value="2"/>
</dbReference>